<evidence type="ECO:0000313" key="2">
    <source>
        <dbReference type="EMBL" id="SQI33383.1"/>
    </source>
</evidence>
<dbReference type="EC" id="2.3.1.41" evidence="2"/>
<dbReference type="GO" id="GO:0004315">
    <property type="term" value="F:3-oxoacyl-[acyl-carrier-protein] synthase activity"/>
    <property type="evidence" value="ECO:0007669"/>
    <property type="project" value="UniProtKB-EC"/>
</dbReference>
<gene>
    <name evidence="2" type="primary">ppsA_1</name>
    <name evidence="2" type="ORF">NCTC12961_01420</name>
</gene>
<keyword evidence="2" id="KW-0808">Transferase</keyword>
<keyword evidence="2" id="KW-0012">Acyltransferase</keyword>
<dbReference type="AlphaFoldDB" id="A0A2X4U2F2"/>
<accession>A0A2X4U2F2</accession>
<protein>
    <submittedName>
        <fullName evidence="2">Beta-ketoacyl-acyl-carrier-protein synthase I</fullName>
        <ecNumber evidence="2">2.3.1.41</ecNumber>
    </submittedName>
</protein>
<dbReference type="SUPFAM" id="SSF53901">
    <property type="entry name" value="Thiolase-like"/>
    <property type="match status" value="1"/>
</dbReference>
<name>A0A2X4U2F2_SERPL</name>
<reference evidence="2 3" key="1">
    <citation type="submission" date="2018-06" db="EMBL/GenBank/DDBJ databases">
        <authorList>
            <consortium name="Pathogen Informatics"/>
            <person name="Doyle S."/>
        </authorList>
    </citation>
    <scope>NUCLEOTIDE SEQUENCE [LARGE SCALE GENOMIC DNA]</scope>
    <source>
        <strain evidence="2 3">NCTC12961</strain>
    </source>
</reference>
<dbReference type="InterPro" id="IPR036736">
    <property type="entry name" value="ACP-like_sf"/>
</dbReference>
<dbReference type="Gene3D" id="3.40.47.10">
    <property type="match status" value="1"/>
</dbReference>
<dbReference type="InterPro" id="IPR014030">
    <property type="entry name" value="Ketoacyl_synth_N"/>
</dbReference>
<dbReference type="EMBL" id="LS483469">
    <property type="protein sequence ID" value="SQI33383.1"/>
    <property type="molecule type" value="Genomic_DNA"/>
</dbReference>
<evidence type="ECO:0000313" key="3">
    <source>
        <dbReference type="Proteomes" id="UP000248897"/>
    </source>
</evidence>
<evidence type="ECO:0000259" key="1">
    <source>
        <dbReference type="Pfam" id="PF00109"/>
    </source>
</evidence>
<organism evidence="2 3">
    <name type="scientific">Serratia plymuthica</name>
    <dbReference type="NCBI Taxonomy" id="82996"/>
    <lineage>
        <taxon>Bacteria</taxon>
        <taxon>Pseudomonadati</taxon>
        <taxon>Pseudomonadota</taxon>
        <taxon>Gammaproteobacteria</taxon>
        <taxon>Enterobacterales</taxon>
        <taxon>Yersiniaceae</taxon>
        <taxon>Serratia</taxon>
    </lineage>
</organism>
<dbReference type="Pfam" id="PF00109">
    <property type="entry name" value="ketoacyl-synt"/>
    <property type="match status" value="1"/>
</dbReference>
<dbReference type="Gene3D" id="1.10.1200.10">
    <property type="entry name" value="ACP-like"/>
    <property type="match status" value="1"/>
</dbReference>
<sequence>MGRELSPALIYDYPTINKLAAGLLQPVARPEAARTAVASQDIAVIGIGVELPGHSGVQALWAMLQQGQSTTGEIPAHRWAGSATRWF</sequence>
<dbReference type="InterPro" id="IPR016039">
    <property type="entry name" value="Thiolase-like"/>
</dbReference>
<feature type="domain" description="Beta-ketoacyl synthase-like N-terminal" evidence="1">
    <location>
        <begin position="40"/>
        <end position="82"/>
    </location>
</feature>
<dbReference type="Proteomes" id="UP000248897">
    <property type="component" value="Chromosome 1"/>
</dbReference>
<proteinExistence type="predicted"/>